<evidence type="ECO:0008006" key="3">
    <source>
        <dbReference type="Google" id="ProtNLM"/>
    </source>
</evidence>
<name>A0ABM3RND9_SPIOL</name>
<sequence length="247" mass="27900">MFVKKLPPCKEWSKSPIGHCHATAEDEIWRTERECRKNVPATNMTMARHMLTVCFEQYPPDQPELINGFAGGLICDSSGDWVAGFSTHINNDIGIQDCSVLPYLALLKGLKLGWARGLRFLEVKLGFQYHEGFWADFEKDAATGKFDLLTPDDEDRVWTILLEVENCLNQDWFIDVKNTASFKEEAGATALAKVASIKPLKQIYDFPSHRHTATIKGLAKYVERNPQYLRGNTDSSNDLRIYAGLAL</sequence>
<evidence type="ECO:0000313" key="1">
    <source>
        <dbReference type="Proteomes" id="UP000813463"/>
    </source>
</evidence>
<reference evidence="1" key="1">
    <citation type="journal article" date="2021" name="Nat. Commun.">
        <title>Genomic analyses provide insights into spinach domestication and the genetic basis of agronomic traits.</title>
        <authorList>
            <person name="Cai X."/>
            <person name="Sun X."/>
            <person name="Xu C."/>
            <person name="Sun H."/>
            <person name="Wang X."/>
            <person name="Ge C."/>
            <person name="Zhang Z."/>
            <person name="Wang Q."/>
            <person name="Fei Z."/>
            <person name="Jiao C."/>
            <person name="Wang Q."/>
        </authorList>
    </citation>
    <scope>NUCLEOTIDE SEQUENCE [LARGE SCALE GENOMIC DNA]</scope>
    <source>
        <strain evidence="1">cv. Varoflay</strain>
    </source>
</reference>
<dbReference type="RefSeq" id="XP_056697136.1">
    <property type="nucleotide sequence ID" value="XM_056841158.1"/>
</dbReference>
<dbReference type="Proteomes" id="UP000813463">
    <property type="component" value="Chromosome 3"/>
</dbReference>
<dbReference type="GeneID" id="130470650"/>
<gene>
    <name evidence="2" type="primary">LOC130470650</name>
</gene>
<evidence type="ECO:0000313" key="2">
    <source>
        <dbReference type="RefSeq" id="XP_056697136.1"/>
    </source>
</evidence>
<keyword evidence="1" id="KW-1185">Reference proteome</keyword>
<accession>A0ABM3RND9</accession>
<organism evidence="1 2">
    <name type="scientific">Spinacia oleracea</name>
    <name type="common">Spinach</name>
    <dbReference type="NCBI Taxonomy" id="3562"/>
    <lineage>
        <taxon>Eukaryota</taxon>
        <taxon>Viridiplantae</taxon>
        <taxon>Streptophyta</taxon>
        <taxon>Embryophyta</taxon>
        <taxon>Tracheophyta</taxon>
        <taxon>Spermatophyta</taxon>
        <taxon>Magnoliopsida</taxon>
        <taxon>eudicotyledons</taxon>
        <taxon>Gunneridae</taxon>
        <taxon>Pentapetalae</taxon>
        <taxon>Caryophyllales</taxon>
        <taxon>Chenopodiaceae</taxon>
        <taxon>Chenopodioideae</taxon>
        <taxon>Anserineae</taxon>
        <taxon>Spinacia</taxon>
    </lineage>
</organism>
<proteinExistence type="predicted"/>
<reference evidence="2" key="2">
    <citation type="submission" date="2025-08" db="UniProtKB">
        <authorList>
            <consortium name="RefSeq"/>
        </authorList>
    </citation>
    <scope>IDENTIFICATION</scope>
    <source>
        <tissue evidence="2">Leaf</tissue>
    </source>
</reference>
<protein>
    <recommendedName>
        <fullName evidence="3">RNase H type-1 domain-containing protein</fullName>
    </recommendedName>
</protein>